<accession>A0ABU8NPX0</accession>
<dbReference type="Gene3D" id="2.170.130.10">
    <property type="entry name" value="TonB-dependent receptor, plug domain"/>
    <property type="match status" value="1"/>
</dbReference>
<dbReference type="InterPro" id="IPR037066">
    <property type="entry name" value="Plug_dom_sf"/>
</dbReference>
<evidence type="ECO:0000256" key="6">
    <source>
        <dbReference type="ARBA" id="ARBA00023237"/>
    </source>
</evidence>
<dbReference type="Gene3D" id="3.55.50.30">
    <property type="match status" value="1"/>
</dbReference>
<comment type="subcellular location">
    <subcellularLocation>
        <location evidence="1 7">Cell outer membrane</location>
        <topology evidence="1 7">Multi-pass membrane protein</topology>
    </subcellularLocation>
</comment>
<evidence type="ECO:0000256" key="5">
    <source>
        <dbReference type="ARBA" id="ARBA00023136"/>
    </source>
</evidence>
<keyword evidence="3 7" id="KW-1134">Transmembrane beta strand</keyword>
<dbReference type="SUPFAM" id="SSF56935">
    <property type="entry name" value="Porins"/>
    <property type="match status" value="1"/>
</dbReference>
<evidence type="ECO:0000313" key="10">
    <source>
        <dbReference type="Proteomes" id="UP001378956"/>
    </source>
</evidence>
<organism evidence="9 10">
    <name type="scientific">Pedobacter panaciterrae</name>
    <dbReference type="NCBI Taxonomy" id="363849"/>
    <lineage>
        <taxon>Bacteria</taxon>
        <taxon>Pseudomonadati</taxon>
        <taxon>Bacteroidota</taxon>
        <taxon>Sphingobacteriia</taxon>
        <taxon>Sphingobacteriales</taxon>
        <taxon>Sphingobacteriaceae</taxon>
        <taxon>Pedobacter</taxon>
    </lineage>
</organism>
<evidence type="ECO:0000256" key="7">
    <source>
        <dbReference type="PROSITE-ProRule" id="PRU01360"/>
    </source>
</evidence>
<dbReference type="Gene3D" id="2.40.170.20">
    <property type="entry name" value="TonB-dependent receptor, beta-barrel domain"/>
    <property type="match status" value="1"/>
</dbReference>
<sequence length="1117" mass="124034">MRKHVLLEHSSSHSLSDRILLSMKITGFILLVLCMQVSAAGFAQQKITINARQLSIKELLKAIEKQTEYRFVYSNNTISSSNKNSLNVQDVSLDEAMSQILKDTKLTYVLKESNLVVIYPTVLANRKDIVVTGKVVDDTGLPIPGVSIKVSGLAIAAVTDANGDYSIRVPDNSSNLEFSFVGYARQLVSVGNRKVINITLRTDSQNLQEITVTGYTSYTKEQSASASSVVSGKDMSQVPLSTFDQILQGRVAGLQVSSGSGQPGTSAQVILRGIGTINGNTSPLYVLDGIPVEDAYFQTLNPSDFESVTVLKDATSKAQYGSKGANGVIVITTKKGKSGKVQFNYKSQYGISKLTSPKFNMMNTAQRLQFEEEIGLETGSEIGPGWTFSKKNPEYANMSSTEQNRADLILDSIGKINTDWKDIFFRTGKFTEQQVDASGGNENVRFYSSLNYYKQDGIAVRSGMERYSLRNNVDFNAGGFSASINTSLGYSESSFIEREGSSSGSNPLSAVYYALPYEYPYASDGTLVHYGNSDDYEIYDQREGSNALERLLNTTNKTNQYKTILSGSLNYKITDDLTIKTRLGVDFRESTDERFIRPDSYSGSNENGEKGSFGENLRRNFSMISTSGITYSKVIDKHNFEVTGLYEITKQHFRSFGYTAYGIDPRLPETPAGATPGSDENSFIPEFNGGRTRNALISYIALGRYTFDDRYTLNASYRYDGSSTLPLKNRWHGFYSVGFAWNVKKENFLANNEFINDLRFRASYGTTASPFPGNFTYLPTFATTSYGGNSGIYPNAYGSANYDWEYAKDLNIGFDLDVWNNRIHLVTDIYNKETANLFLDLPVSLTSGVGALPLNAGSMRNRGIETELRVDVIRNESLKWNVGLNFAYNKNKITSLAGSEGFEKNTTEIVREGLPYGSHYAPKWAGVDPKTGDPLYYNPDGTKTSDYNATTMSVAEFGSLYPPFTGGFNTSLTYKGVNLTALFSFANHVYRYNNEDYYNENPSFGTSGQSVRMLYNRWKKEGDQALLPRYGAKRSYSSKDIQDASYIRLRNVNLNYSLPKKLLAGTKFISGVTVFAQASNLVTWTKWKGFDPEDNNGEAMFDYPSSRTYTFGLNVNF</sequence>
<dbReference type="Gene3D" id="2.60.40.1120">
    <property type="entry name" value="Carboxypeptidase-like, regulatory domain"/>
    <property type="match status" value="1"/>
</dbReference>
<name>A0ABU8NPX0_9SPHI</name>
<dbReference type="NCBIfam" id="TIGR04057">
    <property type="entry name" value="SusC_RagA_signa"/>
    <property type="match status" value="1"/>
</dbReference>
<keyword evidence="10" id="KW-1185">Reference proteome</keyword>
<dbReference type="SMART" id="SM00965">
    <property type="entry name" value="STN"/>
    <property type="match status" value="1"/>
</dbReference>
<keyword evidence="4 7" id="KW-0812">Transmembrane</keyword>
<keyword evidence="2 7" id="KW-0813">Transport</keyword>
<protein>
    <submittedName>
        <fullName evidence="9">TonB-dependent receptor</fullName>
    </submittedName>
</protein>
<dbReference type="Pfam" id="PF07715">
    <property type="entry name" value="Plug"/>
    <property type="match status" value="1"/>
</dbReference>
<evidence type="ECO:0000256" key="1">
    <source>
        <dbReference type="ARBA" id="ARBA00004571"/>
    </source>
</evidence>
<keyword evidence="5 7" id="KW-0472">Membrane</keyword>
<dbReference type="InterPro" id="IPR036942">
    <property type="entry name" value="Beta-barrel_TonB_sf"/>
</dbReference>
<dbReference type="InterPro" id="IPR039426">
    <property type="entry name" value="TonB-dep_rcpt-like"/>
</dbReference>
<reference evidence="9 10" key="1">
    <citation type="submission" date="2024-03" db="EMBL/GenBank/DDBJ databases">
        <title>Sequence of Lycoming College Course Isolates.</title>
        <authorList>
            <person name="Plotts O."/>
            <person name="Newman J."/>
        </authorList>
    </citation>
    <scope>NUCLEOTIDE SEQUENCE [LARGE SCALE GENOMIC DNA]</scope>
    <source>
        <strain evidence="9 10">CJB-3</strain>
    </source>
</reference>
<dbReference type="EMBL" id="JBBEUB010000006">
    <property type="protein sequence ID" value="MEJ2904295.1"/>
    <property type="molecule type" value="Genomic_DNA"/>
</dbReference>
<dbReference type="InterPro" id="IPR023996">
    <property type="entry name" value="TonB-dep_OMP_SusC/RagA"/>
</dbReference>
<evidence type="ECO:0000256" key="3">
    <source>
        <dbReference type="ARBA" id="ARBA00022452"/>
    </source>
</evidence>
<dbReference type="SUPFAM" id="SSF49464">
    <property type="entry name" value="Carboxypeptidase regulatory domain-like"/>
    <property type="match status" value="1"/>
</dbReference>
<dbReference type="InterPro" id="IPR012910">
    <property type="entry name" value="Plug_dom"/>
</dbReference>
<dbReference type="InterPro" id="IPR011662">
    <property type="entry name" value="Secretin/TonB_short_N"/>
</dbReference>
<dbReference type="PROSITE" id="PS52016">
    <property type="entry name" value="TONB_DEPENDENT_REC_3"/>
    <property type="match status" value="1"/>
</dbReference>
<keyword evidence="6 7" id="KW-0998">Cell outer membrane</keyword>
<evidence type="ECO:0000256" key="2">
    <source>
        <dbReference type="ARBA" id="ARBA00022448"/>
    </source>
</evidence>
<evidence type="ECO:0000256" key="4">
    <source>
        <dbReference type="ARBA" id="ARBA00022692"/>
    </source>
</evidence>
<dbReference type="Pfam" id="PF07660">
    <property type="entry name" value="STN"/>
    <property type="match status" value="1"/>
</dbReference>
<keyword evidence="9" id="KW-0675">Receptor</keyword>
<evidence type="ECO:0000259" key="8">
    <source>
        <dbReference type="SMART" id="SM00965"/>
    </source>
</evidence>
<proteinExistence type="inferred from homology"/>
<gene>
    <name evidence="9" type="ORF">WAE58_17780</name>
</gene>
<dbReference type="InterPro" id="IPR023997">
    <property type="entry name" value="TonB-dep_OMP_SusC/RagA_CS"/>
</dbReference>
<comment type="caution">
    <text evidence="9">The sequence shown here is derived from an EMBL/GenBank/DDBJ whole genome shotgun (WGS) entry which is preliminary data.</text>
</comment>
<dbReference type="InterPro" id="IPR008969">
    <property type="entry name" value="CarboxyPept-like_regulatory"/>
</dbReference>
<dbReference type="Pfam" id="PF13715">
    <property type="entry name" value="CarbopepD_reg_2"/>
    <property type="match status" value="1"/>
</dbReference>
<comment type="similarity">
    <text evidence="7">Belongs to the TonB-dependent receptor family.</text>
</comment>
<feature type="domain" description="Secretin/TonB short N-terminal" evidence="8">
    <location>
        <begin position="69"/>
        <end position="121"/>
    </location>
</feature>
<dbReference type="RefSeq" id="WP_288882124.1">
    <property type="nucleotide sequence ID" value="NZ_CBFGNQ010000014.1"/>
</dbReference>
<dbReference type="NCBIfam" id="TIGR04056">
    <property type="entry name" value="OMP_RagA_SusC"/>
    <property type="match status" value="1"/>
</dbReference>
<dbReference type="Proteomes" id="UP001378956">
    <property type="component" value="Unassembled WGS sequence"/>
</dbReference>
<evidence type="ECO:0000313" key="9">
    <source>
        <dbReference type="EMBL" id="MEJ2904295.1"/>
    </source>
</evidence>